<dbReference type="GO" id="GO:0016712">
    <property type="term" value="F:oxidoreductase activity, acting on paired donors, with incorporation or reduction of molecular oxygen, reduced flavin or flavoprotein as one donor, and incorporation of one atom of oxygen"/>
    <property type="evidence" value="ECO:0007669"/>
    <property type="project" value="TreeGrafter"/>
</dbReference>
<dbReference type="Gene3D" id="2.40.110.10">
    <property type="entry name" value="Butyryl-CoA Dehydrogenase, subunit A, domain 2"/>
    <property type="match status" value="1"/>
</dbReference>
<dbReference type="GO" id="GO:0003995">
    <property type="term" value="F:acyl-CoA dehydrogenase activity"/>
    <property type="evidence" value="ECO:0007669"/>
    <property type="project" value="TreeGrafter"/>
</dbReference>
<comment type="caution">
    <text evidence="5">The sequence shown here is derived from an EMBL/GenBank/DDBJ whole genome shotgun (WGS) entry which is preliminary data.</text>
</comment>
<protein>
    <submittedName>
        <fullName evidence="5">Acyl-CoA dehydrogenase</fullName>
    </submittedName>
</protein>
<dbReference type="SUPFAM" id="SSF56645">
    <property type="entry name" value="Acyl-CoA dehydrogenase NM domain-like"/>
    <property type="match status" value="1"/>
</dbReference>
<dbReference type="Gene3D" id="1.10.540.10">
    <property type="entry name" value="Acyl-CoA dehydrogenase/oxidase, N-terminal domain"/>
    <property type="match status" value="1"/>
</dbReference>
<dbReference type="InterPro" id="IPR013107">
    <property type="entry name" value="Acyl-CoA_DH_C"/>
</dbReference>
<evidence type="ECO:0000259" key="4">
    <source>
        <dbReference type="Pfam" id="PF08028"/>
    </source>
</evidence>
<dbReference type="PANTHER" id="PTHR48083:SF19">
    <property type="entry name" value="FLAVIN-DEPENDENT MONOOXYGENASE, OXYGENASE SUBUNIT HSAA"/>
    <property type="match status" value="1"/>
</dbReference>
<keyword evidence="1" id="KW-0285">Flavoprotein</keyword>
<dbReference type="EMBL" id="JOMM01000008">
    <property type="protein sequence ID" value="OUI87328.1"/>
    <property type="molecule type" value="Genomic_DNA"/>
</dbReference>
<evidence type="ECO:0000256" key="2">
    <source>
        <dbReference type="ARBA" id="ARBA00023002"/>
    </source>
</evidence>
<dbReference type="Pfam" id="PF08028">
    <property type="entry name" value="Acyl-CoA_dh_2"/>
    <property type="match status" value="1"/>
</dbReference>
<dbReference type="InterPro" id="IPR009100">
    <property type="entry name" value="AcylCoA_DH/oxidase_NM_dom_sf"/>
</dbReference>
<name>A0A252ACK2_9PROT</name>
<dbReference type="Pfam" id="PF02770">
    <property type="entry name" value="Acyl-CoA_dh_M"/>
    <property type="match status" value="1"/>
</dbReference>
<dbReference type="SUPFAM" id="SSF47203">
    <property type="entry name" value="Acyl-CoA dehydrogenase C-terminal domain-like"/>
    <property type="match status" value="1"/>
</dbReference>
<dbReference type="InterPro" id="IPR036250">
    <property type="entry name" value="AcylCo_DH-like_C"/>
</dbReference>
<dbReference type="GO" id="GO:0005737">
    <property type="term" value="C:cytoplasm"/>
    <property type="evidence" value="ECO:0007669"/>
    <property type="project" value="TreeGrafter"/>
</dbReference>
<keyword evidence="2" id="KW-0560">Oxidoreductase</keyword>
<evidence type="ECO:0000259" key="3">
    <source>
        <dbReference type="Pfam" id="PF02770"/>
    </source>
</evidence>
<dbReference type="Gene3D" id="1.20.140.10">
    <property type="entry name" value="Butyryl-CoA Dehydrogenase, subunit A, domain 3"/>
    <property type="match status" value="1"/>
</dbReference>
<dbReference type="PANTHER" id="PTHR48083">
    <property type="entry name" value="MEDIUM-CHAIN SPECIFIC ACYL-COA DEHYDROGENASE, MITOCHONDRIAL-RELATED"/>
    <property type="match status" value="1"/>
</dbReference>
<dbReference type="GO" id="GO:0050660">
    <property type="term" value="F:flavin adenine dinucleotide binding"/>
    <property type="evidence" value="ECO:0007669"/>
    <property type="project" value="InterPro"/>
</dbReference>
<proteinExistence type="predicted"/>
<dbReference type="AlphaFoldDB" id="A0A252ACK2"/>
<feature type="domain" description="Acyl-CoA dehydrogenase C-terminal" evidence="4">
    <location>
        <begin position="256"/>
        <end position="388"/>
    </location>
</feature>
<feature type="domain" description="Acyl-CoA oxidase/dehydrogenase middle" evidence="3">
    <location>
        <begin position="147"/>
        <end position="223"/>
    </location>
</feature>
<evidence type="ECO:0000313" key="6">
    <source>
        <dbReference type="Proteomes" id="UP000194565"/>
    </source>
</evidence>
<dbReference type="Proteomes" id="UP000194565">
    <property type="component" value="Unassembled WGS sequence"/>
</dbReference>
<dbReference type="InterPro" id="IPR046373">
    <property type="entry name" value="Acyl-CoA_Oxase/DH_mid-dom_sf"/>
</dbReference>
<dbReference type="InterPro" id="IPR050741">
    <property type="entry name" value="Acyl-CoA_dehydrogenase"/>
</dbReference>
<dbReference type="GO" id="GO:0033539">
    <property type="term" value="P:fatty acid beta-oxidation using acyl-CoA dehydrogenase"/>
    <property type="evidence" value="ECO:0007669"/>
    <property type="project" value="TreeGrafter"/>
</dbReference>
<sequence length="428" mass="47007">MVFFGLYSETRPMVQSTLPSQSGTASSRFQAVFDHIAAGAINREQNRILAYDAVEELRQSGFTALRIPAELGGQNVSLQETFRLLVKLAAADSNLPQIIRAHFAFVEGERQHLTAAATRPSAIKWLETIQAGAVFGAAMAELGNATETTTTLTHKDGKWYLNGTKYYSTGSIYADWIAVVALHDDKRYRVAVPTTAAGVTRVDDWDGFGQRLTGSGTTLFENVELSEEQIYHILPKDDSPIDRFFTAFYQNFHLATLAGIAQAALRETIEFVRPRTRVFGVPGQSLPREDPLVQAVVGRLSSLAFAAETLVDRVSATLEQVSRLREQGLPDTVSQQAELEAFKAQQVIIPLVLEATTSLFEVGGASASSEKRRLDRFWRNARVLASHNPAIKRARELGDWELNGTPLDSSWTTKAKADAQATPHLASV</sequence>
<dbReference type="InterPro" id="IPR006091">
    <property type="entry name" value="Acyl-CoA_Oxase/DH_mid-dom"/>
</dbReference>
<reference evidence="5 6" key="1">
    <citation type="submission" date="2014-06" db="EMBL/GenBank/DDBJ databases">
        <authorList>
            <person name="Ju J."/>
            <person name="Zhang J."/>
        </authorList>
    </citation>
    <scope>NUCLEOTIDE SEQUENCE [LARGE SCALE GENOMIC DNA]</scope>
    <source>
        <strain evidence="5">DmW_042</strain>
    </source>
</reference>
<dbReference type="InterPro" id="IPR037069">
    <property type="entry name" value="AcylCoA_DH/ox_N_sf"/>
</dbReference>
<evidence type="ECO:0000313" key="5">
    <source>
        <dbReference type="EMBL" id="OUI87328.1"/>
    </source>
</evidence>
<dbReference type="PIRSF" id="PIRSF016578">
    <property type="entry name" value="HsaA"/>
    <property type="match status" value="1"/>
</dbReference>
<evidence type="ECO:0000256" key="1">
    <source>
        <dbReference type="ARBA" id="ARBA00022630"/>
    </source>
</evidence>
<accession>A0A252ACK2</accession>
<gene>
    <name evidence="5" type="ORF">HC62_17490</name>
</gene>
<organism evidence="5 6">
    <name type="scientific">Acetobacter tropicalis</name>
    <dbReference type="NCBI Taxonomy" id="104102"/>
    <lineage>
        <taxon>Bacteria</taxon>
        <taxon>Pseudomonadati</taxon>
        <taxon>Pseudomonadota</taxon>
        <taxon>Alphaproteobacteria</taxon>
        <taxon>Acetobacterales</taxon>
        <taxon>Acetobacteraceae</taxon>
        <taxon>Acetobacter</taxon>
    </lineage>
</organism>